<accession>A0A846S280</accession>
<reference evidence="2 3" key="1">
    <citation type="submission" date="2020-03" db="EMBL/GenBank/DDBJ databases">
        <title>Sequencing the genomes of 1000 actinobacteria strains.</title>
        <authorList>
            <person name="Klenk H.-P."/>
        </authorList>
    </citation>
    <scope>NUCLEOTIDE SEQUENCE [LARGE SCALE GENOMIC DNA]</scope>
    <source>
        <strain evidence="2 3">DSM 18964</strain>
    </source>
</reference>
<name>A0A846S280_9MICO</name>
<dbReference type="AlphaFoldDB" id="A0A846S280"/>
<sequence>MGADRGVEESQRLGPRVDGSDLLCPMGARHPRGSGGEGGRSSDVLGAFDDGNPQTCDRSEVRR</sequence>
<organism evidence="2 3">
    <name type="scientific">Brevibacterium marinum</name>
    <dbReference type="NCBI Taxonomy" id="418643"/>
    <lineage>
        <taxon>Bacteria</taxon>
        <taxon>Bacillati</taxon>
        <taxon>Actinomycetota</taxon>
        <taxon>Actinomycetes</taxon>
        <taxon>Micrococcales</taxon>
        <taxon>Brevibacteriaceae</taxon>
        <taxon>Brevibacterium</taxon>
    </lineage>
</organism>
<keyword evidence="3" id="KW-1185">Reference proteome</keyword>
<feature type="compositionally biased region" description="Basic and acidic residues" evidence="1">
    <location>
        <begin position="1"/>
        <end position="11"/>
    </location>
</feature>
<dbReference type="EMBL" id="JAATJN010000001">
    <property type="protein sequence ID" value="NJC57073.1"/>
    <property type="molecule type" value="Genomic_DNA"/>
</dbReference>
<proteinExistence type="predicted"/>
<comment type="caution">
    <text evidence="2">The sequence shown here is derived from an EMBL/GenBank/DDBJ whole genome shotgun (WGS) entry which is preliminary data.</text>
</comment>
<evidence type="ECO:0000256" key="1">
    <source>
        <dbReference type="SAM" id="MobiDB-lite"/>
    </source>
</evidence>
<evidence type="ECO:0000313" key="3">
    <source>
        <dbReference type="Proteomes" id="UP000576792"/>
    </source>
</evidence>
<protein>
    <submittedName>
        <fullName evidence="2">Uncharacterized protein</fullName>
    </submittedName>
</protein>
<dbReference type="Proteomes" id="UP000576792">
    <property type="component" value="Unassembled WGS sequence"/>
</dbReference>
<feature type="region of interest" description="Disordered" evidence="1">
    <location>
        <begin position="1"/>
        <end position="63"/>
    </location>
</feature>
<gene>
    <name evidence="2" type="ORF">BKA07_002108</name>
</gene>
<evidence type="ECO:0000313" key="2">
    <source>
        <dbReference type="EMBL" id="NJC57073.1"/>
    </source>
</evidence>